<protein>
    <submittedName>
        <fullName evidence="2">Uncharacterized protein</fullName>
    </submittedName>
</protein>
<evidence type="ECO:0000313" key="2">
    <source>
        <dbReference type="EMBL" id="KAF2736106.1"/>
    </source>
</evidence>
<sequence>MEIHATISISSAVVMLQGTSGSSNSYAYGTISPMEGGGKEKDESYGGEKTSYPSMLSTPTPYQPMSTSTSSQPMPASNSSQPESQYPYPVTVIPYRKLCRLYDPGHQPNPTRISQPALKFRSITCAEWKNWAKGKRRHRKAKHVFERNPDLQCQNCPEWFNSYAQKSPTTERRRQRGYP</sequence>
<comment type="caution">
    <text evidence="2">The sequence shown here is derived from an EMBL/GenBank/DDBJ whole genome shotgun (WGS) entry which is preliminary data.</text>
</comment>
<dbReference type="Proteomes" id="UP000799444">
    <property type="component" value="Unassembled WGS sequence"/>
</dbReference>
<feature type="compositionally biased region" description="Basic and acidic residues" evidence="1">
    <location>
        <begin position="37"/>
        <end position="46"/>
    </location>
</feature>
<feature type="region of interest" description="Disordered" evidence="1">
    <location>
        <begin position="29"/>
        <end position="87"/>
    </location>
</feature>
<evidence type="ECO:0000256" key="1">
    <source>
        <dbReference type="SAM" id="MobiDB-lite"/>
    </source>
</evidence>
<accession>A0A9P4R3A1</accession>
<organism evidence="2 3">
    <name type="scientific">Polyplosphaeria fusca</name>
    <dbReference type="NCBI Taxonomy" id="682080"/>
    <lineage>
        <taxon>Eukaryota</taxon>
        <taxon>Fungi</taxon>
        <taxon>Dikarya</taxon>
        <taxon>Ascomycota</taxon>
        <taxon>Pezizomycotina</taxon>
        <taxon>Dothideomycetes</taxon>
        <taxon>Pleosporomycetidae</taxon>
        <taxon>Pleosporales</taxon>
        <taxon>Tetraplosphaeriaceae</taxon>
        <taxon>Polyplosphaeria</taxon>
    </lineage>
</organism>
<reference evidence="2" key="1">
    <citation type="journal article" date="2020" name="Stud. Mycol.">
        <title>101 Dothideomycetes genomes: a test case for predicting lifestyles and emergence of pathogens.</title>
        <authorList>
            <person name="Haridas S."/>
            <person name="Albert R."/>
            <person name="Binder M."/>
            <person name="Bloem J."/>
            <person name="Labutti K."/>
            <person name="Salamov A."/>
            <person name="Andreopoulos B."/>
            <person name="Baker S."/>
            <person name="Barry K."/>
            <person name="Bills G."/>
            <person name="Bluhm B."/>
            <person name="Cannon C."/>
            <person name="Castanera R."/>
            <person name="Culley D."/>
            <person name="Daum C."/>
            <person name="Ezra D."/>
            <person name="Gonzalez J."/>
            <person name="Henrissat B."/>
            <person name="Kuo A."/>
            <person name="Liang C."/>
            <person name="Lipzen A."/>
            <person name="Lutzoni F."/>
            <person name="Magnuson J."/>
            <person name="Mondo S."/>
            <person name="Nolan M."/>
            <person name="Ohm R."/>
            <person name="Pangilinan J."/>
            <person name="Park H.-J."/>
            <person name="Ramirez L."/>
            <person name="Alfaro M."/>
            <person name="Sun H."/>
            <person name="Tritt A."/>
            <person name="Yoshinaga Y."/>
            <person name="Zwiers L.-H."/>
            <person name="Turgeon B."/>
            <person name="Goodwin S."/>
            <person name="Spatafora J."/>
            <person name="Crous P."/>
            <person name="Grigoriev I."/>
        </authorList>
    </citation>
    <scope>NUCLEOTIDE SEQUENCE</scope>
    <source>
        <strain evidence="2">CBS 125425</strain>
    </source>
</reference>
<keyword evidence="3" id="KW-1185">Reference proteome</keyword>
<name>A0A9P4R3A1_9PLEO</name>
<evidence type="ECO:0000313" key="3">
    <source>
        <dbReference type="Proteomes" id="UP000799444"/>
    </source>
</evidence>
<feature type="compositionally biased region" description="Low complexity" evidence="1">
    <location>
        <begin position="57"/>
        <end position="75"/>
    </location>
</feature>
<dbReference type="EMBL" id="ML996128">
    <property type="protein sequence ID" value="KAF2736106.1"/>
    <property type="molecule type" value="Genomic_DNA"/>
</dbReference>
<dbReference type="AlphaFoldDB" id="A0A9P4R3A1"/>
<proteinExistence type="predicted"/>
<gene>
    <name evidence="2" type="ORF">EJ04DRAFT_522225</name>
</gene>